<keyword evidence="1 7" id="KW-1003">Cell membrane</keyword>
<accession>A0A9D0ZGE6</accession>
<reference evidence="10" key="1">
    <citation type="submission" date="2020-10" db="EMBL/GenBank/DDBJ databases">
        <authorList>
            <person name="Gilroy R."/>
        </authorList>
    </citation>
    <scope>NUCLEOTIDE SEQUENCE</scope>
    <source>
        <strain evidence="10">ChiSjej1B19-3389</strain>
    </source>
</reference>
<dbReference type="GO" id="GO:0005886">
    <property type="term" value="C:plasma membrane"/>
    <property type="evidence" value="ECO:0007669"/>
    <property type="project" value="UniProtKB-SubCell"/>
</dbReference>
<evidence type="ECO:0000313" key="11">
    <source>
        <dbReference type="Proteomes" id="UP000886787"/>
    </source>
</evidence>
<evidence type="ECO:0000256" key="4">
    <source>
        <dbReference type="ARBA" id="ARBA00023136"/>
    </source>
</evidence>
<dbReference type="EC" id="4.2.2.29" evidence="7"/>
<dbReference type="PANTHER" id="PTHR30518:SF2">
    <property type="entry name" value="ENDOLYTIC MUREIN TRANSGLYCOSYLASE"/>
    <property type="match status" value="1"/>
</dbReference>
<evidence type="ECO:0000256" key="3">
    <source>
        <dbReference type="ARBA" id="ARBA00022989"/>
    </source>
</evidence>
<dbReference type="PANTHER" id="PTHR30518">
    <property type="entry name" value="ENDOLYTIC MUREIN TRANSGLYCOSYLASE"/>
    <property type="match status" value="1"/>
</dbReference>
<name>A0A9D0ZGE6_9FIRM</name>
<comment type="subcellular location">
    <subcellularLocation>
        <location evidence="7">Cell membrane</location>
        <topology evidence="7">Single-pass membrane protein</topology>
    </subcellularLocation>
</comment>
<dbReference type="InterPro" id="IPR003770">
    <property type="entry name" value="MLTG-like"/>
</dbReference>
<dbReference type="Gene3D" id="3.30.1490.480">
    <property type="entry name" value="Endolytic murein transglycosylase"/>
    <property type="match status" value="1"/>
</dbReference>
<reference evidence="10" key="2">
    <citation type="journal article" date="2021" name="PeerJ">
        <title>Extensive microbial diversity within the chicken gut microbiome revealed by metagenomics and culture.</title>
        <authorList>
            <person name="Gilroy R."/>
            <person name="Ravi A."/>
            <person name="Getino M."/>
            <person name="Pursley I."/>
            <person name="Horton D.L."/>
            <person name="Alikhan N.F."/>
            <person name="Baker D."/>
            <person name="Gharbi K."/>
            <person name="Hall N."/>
            <person name="Watson M."/>
            <person name="Adriaenssens E.M."/>
            <person name="Foster-Nyarko E."/>
            <person name="Jarju S."/>
            <person name="Secka A."/>
            <person name="Antonio M."/>
            <person name="Oren A."/>
            <person name="Chaudhuri R.R."/>
            <person name="La Ragione R."/>
            <person name="Hildebrand F."/>
            <person name="Pallen M.J."/>
        </authorList>
    </citation>
    <scope>NUCLEOTIDE SEQUENCE</scope>
    <source>
        <strain evidence="10">ChiSjej1B19-3389</strain>
    </source>
</reference>
<keyword evidence="4 7" id="KW-0472">Membrane</keyword>
<comment type="similarity">
    <text evidence="7">Belongs to the transglycosylase MltG family.</text>
</comment>
<dbReference type="EMBL" id="DVFW01000014">
    <property type="protein sequence ID" value="HIQ80070.1"/>
    <property type="molecule type" value="Genomic_DNA"/>
</dbReference>
<evidence type="ECO:0000256" key="2">
    <source>
        <dbReference type="ARBA" id="ARBA00022692"/>
    </source>
</evidence>
<comment type="caution">
    <text evidence="10">The sequence shown here is derived from an EMBL/GenBank/DDBJ whole genome shotgun (WGS) entry which is preliminary data.</text>
</comment>
<feature type="region of interest" description="Disordered" evidence="9">
    <location>
        <begin position="1"/>
        <end position="29"/>
    </location>
</feature>
<keyword evidence="8" id="KW-0175">Coiled coil</keyword>
<gene>
    <name evidence="7 10" type="primary">mltG</name>
    <name evidence="10" type="ORF">IAD32_02145</name>
</gene>
<protein>
    <recommendedName>
        <fullName evidence="7">Endolytic murein transglycosylase</fullName>
        <ecNumber evidence="7">4.2.2.29</ecNumber>
    </recommendedName>
    <alternativeName>
        <fullName evidence="7">Peptidoglycan lytic transglycosylase</fullName>
    </alternativeName>
    <alternativeName>
        <fullName evidence="7">Peptidoglycan polymerization terminase</fullName>
    </alternativeName>
</protein>
<dbReference type="GO" id="GO:0008932">
    <property type="term" value="F:lytic endotransglycosylase activity"/>
    <property type="evidence" value="ECO:0007669"/>
    <property type="project" value="UniProtKB-UniRule"/>
</dbReference>
<evidence type="ECO:0000256" key="1">
    <source>
        <dbReference type="ARBA" id="ARBA00022475"/>
    </source>
</evidence>
<dbReference type="Pfam" id="PF02618">
    <property type="entry name" value="YceG"/>
    <property type="match status" value="1"/>
</dbReference>
<feature type="coiled-coil region" evidence="8">
    <location>
        <begin position="108"/>
        <end position="135"/>
    </location>
</feature>
<keyword evidence="3 7" id="KW-1133">Transmembrane helix</keyword>
<dbReference type="NCBIfam" id="TIGR00247">
    <property type="entry name" value="endolytic transglycosylase MltG"/>
    <property type="match status" value="1"/>
</dbReference>
<comment type="function">
    <text evidence="7">Functions as a peptidoglycan terminase that cleaves nascent peptidoglycan strands endolytically to terminate their elongation.</text>
</comment>
<organism evidence="10 11">
    <name type="scientific">Candidatus Scatavimonas merdigallinarum</name>
    <dbReference type="NCBI Taxonomy" id="2840914"/>
    <lineage>
        <taxon>Bacteria</taxon>
        <taxon>Bacillati</taxon>
        <taxon>Bacillota</taxon>
        <taxon>Clostridia</taxon>
        <taxon>Eubacteriales</taxon>
        <taxon>Oscillospiraceae</taxon>
        <taxon>Oscillospiraceae incertae sedis</taxon>
        <taxon>Candidatus Scatavimonas</taxon>
    </lineage>
</organism>
<feature type="site" description="Important for catalytic activity" evidence="7">
    <location>
        <position position="379"/>
    </location>
</feature>
<comment type="catalytic activity">
    <reaction evidence="7">
        <text>a peptidoglycan chain = a peptidoglycan chain with N-acetyl-1,6-anhydromuramyl-[peptide] at the reducing end + a peptidoglycan chain with N-acetylglucosamine at the non-reducing end.</text>
        <dbReference type="EC" id="4.2.2.29"/>
    </reaction>
</comment>
<dbReference type="AlphaFoldDB" id="A0A9D0ZGE6"/>
<dbReference type="GO" id="GO:0071555">
    <property type="term" value="P:cell wall organization"/>
    <property type="evidence" value="ECO:0007669"/>
    <property type="project" value="UniProtKB-KW"/>
</dbReference>
<proteinExistence type="inferred from homology"/>
<dbReference type="Proteomes" id="UP000886787">
    <property type="component" value="Unassembled WGS sequence"/>
</dbReference>
<keyword evidence="2 7" id="KW-0812">Transmembrane</keyword>
<dbReference type="HAMAP" id="MF_02065">
    <property type="entry name" value="MltG"/>
    <property type="match status" value="1"/>
</dbReference>
<evidence type="ECO:0000256" key="8">
    <source>
        <dbReference type="SAM" id="Coils"/>
    </source>
</evidence>
<sequence>MSEEIKPQNNPPQGRYISGDSKEEEAAIAQARKKKIQEFKLKIEDLQETQKPVDDAAQLHPAFEDLLPEKSEEIRRQDAQVDDVLLYARQEEAPEDNVITSFSGEEQKQKMDREEKEALKNYKKSEKKRKKAKAERNGCMFKFVWLAMVILVGAVLGQFLITGVNDLLAVSRSEENQSLVVIPENATIDQVAEILTEGGVINEPFFFKAYATLTKSTEGFIPGSYNMDTNMDYEAILNYLLYNSGPREVVSVQFTEGLTVRECGKLLEEKRVCEMDEFLEACNSDVFDEEYEFIASIREDEDRVYKLEGYLFPDTYIFYVNEDPDDVIRKFLDNFNKKCFKNTTIYPGYEEELSIAQLAELKGIAFEDLINMASLVQAESADENDMYYVSSIFYNRLATDQWGGTNEYGDGELNMLKSDATIYYPYSSQEDIPEDIKDTFHSSYNTYEITNLPPGAICNPGEAAIKAALNPKDTGYYYFCHKAATDSAPAQAYYATTYYEHLANMQEAGLTEE</sequence>
<feature type="transmembrane region" description="Helical" evidence="7">
    <location>
        <begin position="139"/>
        <end position="161"/>
    </location>
</feature>
<evidence type="ECO:0000256" key="7">
    <source>
        <dbReference type="HAMAP-Rule" id="MF_02065"/>
    </source>
</evidence>
<evidence type="ECO:0000256" key="6">
    <source>
        <dbReference type="ARBA" id="ARBA00023316"/>
    </source>
</evidence>
<evidence type="ECO:0000256" key="5">
    <source>
        <dbReference type="ARBA" id="ARBA00023239"/>
    </source>
</evidence>
<dbReference type="GO" id="GO:0009252">
    <property type="term" value="P:peptidoglycan biosynthetic process"/>
    <property type="evidence" value="ECO:0007669"/>
    <property type="project" value="UniProtKB-UniRule"/>
</dbReference>
<evidence type="ECO:0000313" key="10">
    <source>
        <dbReference type="EMBL" id="HIQ80070.1"/>
    </source>
</evidence>
<keyword evidence="6 7" id="KW-0961">Cell wall biogenesis/degradation</keyword>
<evidence type="ECO:0000256" key="9">
    <source>
        <dbReference type="SAM" id="MobiDB-lite"/>
    </source>
</evidence>
<keyword evidence="5 7" id="KW-0456">Lyase</keyword>